<evidence type="ECO:0000256" key="2">
    <source>
        <dbReference type="ARBA" id="ARBA00004680"/>
    </source>
</evidence>
<comment type="pathway">
    <text evidence="3 11">Carbohydrate biosynthesis; gluconeogenesis.</text>
</comment>
<dbReference type="UniPathway" id="UPA00138"/>
<dbReference type="GO" id="GO:0019563">
    <property type="term" value="P:glycerol catabolic process"/>
    <property type="evidence" value="ECO:0007669"/>
    <property type="project" value="TreeGrafter"/>
</dbReference>
<dbReference type="PANTHER" id="PTHR21139">
    <property type="entry name" value="TRIOSEPHOSPHATE ISOMERASE"/>
    <property type="match status" value="1"/>
</dbReference>
<sequence>MARKFFVGGNLKMNGTLDSIKKLVENLNNATLDSNTEVVIAPPALYLIPIRDHLRKEIELSAQDAYTKDQGAFTGEVSAWQLSQAQIPWTIIGHSERRSLFAESDEAVAEKTLASISHNLKVIFCIGESLEEREANKTEEIVFRQLKAIADKKPDWSKLVIAYEPVWAIGTGKVATPQQAQDVHAALRKWISSNVDDSVASSIRIVYGGSVNGGNAAKLATEPDIDGFLVGGASLKPEFVDIVNANHSKTGKL</sequence>
<dbReference type="InterPro" id="IPR035990">
    <property type="entry name" value="TIM_sf"/>
</dbReference>
<reference evidence="12 13" key="1">
    <citation type="journal article" date="2011" name="J. Gen. Appl. Microbiol.">
        <title>Draft genome sequencing of the enigmatic basidiomycete Mixia osmundae.</title>
        <authorList>
            <person name="Nishida H."/>
            <person name="Nagatsuka Y."/>
            <person name="Sugiyama J."/>
        </authorList>
    </citation>
    <scope>NUCLEOTIDE SEQUENCE [LARGE SCALE GENOMIC DNA]</scope>
    <source>
        <strain evidence="13">CBS 9802 / IAM 14324 / JCM 22182 / KY 12970</strain>
    </source>
</reference>
<organism evidence="12 13">
    <name type="scientific">Mixia osmundae (strain CBS 9802 / IAM 14324 / JCM 22182 / KY 12970)</name>
    <dbReference type="NCBI Taxonomy" id="764103"/>
    <lineage>
        <taxon>Eukaryota</taxon>
        <taxon>Fungi</taxon>
        <taxon>Dikarya</taxon>
        <taxon>Basidiomycota</taxon>
        <taxon>Pucciniomycotina</taxon>
        <taxon>Mixiomycetes</taxon>
        <taxon>Mixiales</taxon>
        <taxon>Mixiaceae</taxon>
        <taxon>Mixia</taxon>
    </lineage>
</organism>
<dbReference type="HAMAP" id="MF_00147_B">
    <property type="entry name" value="TIM_B"/>
    <property type="match status" value="1"/>
</dbReference>
<dbReference type="FunFam" id="3.20.20.70:FF:000025">
    <property type="entry name" value="Triosephosphate isomerase"/>
    <property type="match status" value="1"/>
</dbReference>
<dbReference type="InterPro" id="IPR020861">
    <property type="entry name" value="Triosephosphate_isomerase_AS"/>
</dbReference>
<dbReference type="EMBL" id="BABT02000076">
    <property type="protein sequence ID" value="GAA96249.1"/>
    <property type="molecule type" value="Genomic_DNA"/>
</dbReference>
<evidence type="ECO:0000256" key="8">
    <source>
        <dbReference type="ARBA" id="ARBA00022432"/>
    </source>
</evidence>
<keyword evidence="9 11" id="KW-0324">Glycolysis</keyword>
<dbReference type="GO" id="GO:0046166">
    <property type="term" value="P:glyceraldehyde-3-phosphate biosynthetic process"/>
    <property type="evidence" value="ECO:0007669"/>
    <property type="project" value="TreeGrafter"/>
</dbReference>
<dbReference type="GO" id="GO:0005829">
    <property type="term" value="C:cytosol"/>
    <property type="evidence" value="ECO:0007669"/>
    <property type="project" value="TreeGrafter"/>
</dbReference>
<dbReference type="OMA" id="NWKMHMT"/>
<accession>G7E089</accession>
<evidence type="ECO:0000256" key="4">
    <source>
        <dbReference type="ARBA" id="ARBA00007422"/>
    </source>
</evidence>
<dbReference type="HOGENOM" id="CLU_024251_2_0_1"/>
<dbReference type="FunCoup" id="G7E089">
    <property type="interactions" value="454"/>
</dbReference>
<keyword evidence="13" id="KW-1185">Reference proteome</keyword>
<reference evidence="12 13" key="2">
    <citation type="journal article" date="2012" name="Open Biol.">
        <title>Characteristics of nucleosomes and linker DNA regions on the genome of the basidiomycete Mixia osmundae revealed by mono- and dinucleosome mapping.</title>
        <authorList>
            <person name="Nishida H."/>
            <person name="Kondo S."/>
            <person name="Matsumoto T."/>
            <person name="Suzuki Y."/>
            <person name="Yoshikawa H."/>
            <person name="Taylor T.D."/>
            <person name="Sugiyama J."/>
        </authorList>
    </citation>
    <scope>NUCLEOTIDE SEQUENCE [LARGE SCALE GENOMIC DNA]</scope>
    <source>
        <strain evidence="13">CBS 9802 / IAM 14324 / JCM 22182 / KY 12970</strain>
    </source>
</reference>
<dbReference type="UniPathway" id="UPA00109">
    <property type="reaction ID" value="UER00189"/>
</dbReference>
<dbReference type="STRING" id="764103.G7E089"/>
<dbReference type="OrthoDB" id="6715177at2759"/>
<evidence type="ECO:0000313" key="13">
    <source>
        <dbReference type="Proteomes" id="UP000009131"/>
    </source>
</evidence>
<gene>
    <name evidence="12" type="primary">Mo02913</name>
    <name evidence="12" type="ORF">E5Q_02913</name>
</gene>
<comment type="caution">
    <text evidence="12">The sequence shown here is derived from an EMBL/GenBank/DDBJ whole genome shotgun (WGS) entry which is preliminary data.</text>
</comment>
<dbReference type="InterPro" id="IPR013785">
    <property type="entry name" value="Aldolase_TIM"/>
</dbReference>
<dbReference type="SUPFAM" id="SSF51351">
    <property type="entry name" value="Triosephosphate isomerase (TIM)"/>
    <property type="match status" value="1"/>
</dbReference>
<dbReference type="GO" id="GO:0006094">
    <property type="term" value="P:gluconeogenesis"/>
    <property type="evidence" value="ECO:0007669"/>
    <property type="project" value="UniProtKB-UniPathway"/>
</dbReference>
<dbReference type="PROSITE" id="PS00171">
    <property type="entry name" value="TIM_1"/>
    <property type="match status" value="1"/>
</dbReference>
<dbReference type="GO" id="GO:0006096">
    <property type="term" value="P:glycolytic process"/>
    <property type="evidence" value="ECO:0007669"/>
    <property type="project" value="UniProtKB-UniPathway"/>
</dbReference>
<dbReference type="EC" id="5.3.1.1" evidence="6 11"/>
<evidence type="ECO:0000256" key="7">
    <source>
        <dbReference type="ARBA" id="ARBA00019397"/>
    </source>
</evidence>
<comment type="catalytic activity">
    <reaction evidence="1 11">
        <text>D-glyceraldehyde 3-phosphate = dihydroxyacetone phosphate</text>
        <dbReference type="Rhea" id="RHEA:18585"/>
        <dbReference type="ChEBI" id="CHEBI:57642"/>
        <dbReference type="ChEBI" id="CHEBI:59776"/>
        <dbReference type="EC" id="5.3.1.1"/>
    </reaction>
</comment>
<dbReference type="Proteomes" id="UP000009131">
    <property type="component" value="Unassembled WGS sequence"/>
</dbReference>
<name>G7E089_MIXOS</name>
<dbReference type="PROSITE" id="PS51440">
    <property type="entry name" value="TIM_2"/>
    <property type="match status" value="1"/>
</dbReference>
<evidence type="ECO:0000256" key="1">
    <source>
        <dbReference type="ARBA" id="ARBA00000474"/>
    </source>
</evidence>
<comment type="subunit">
    <text evidence="5">Homodimer.</text>
</comment>
<dbReference type="InterPro" id="IPR000652">
    <property type="entry name" value="Triosephosphate_isomerase"/>
</dbReference>
<evidence type="ECO:0000256" key="11">
    <source>
        <dbReference type="RuleBase" id="RU363013"/>
    </source>
</evidence>
<evidence type="ECO:0000256" key="9">
    <source>
        <dbReference type="ARBA" id="ARBA00023152"/>
    </source>
</evidence>
<dbReference type="InterPro" id="IPR022896">
    <property type="entry name" value="TrioseP_Isoase_bac/euk"/>
</dbReference>
<evidence type="ECO:0000256" key="3">
    <source>
        <dbReference type="ARBA" id="ARBA00004742"/>
    </source>
</evidence>
<dbReference type="InParanoid" id="G7E089"/>
<evidence type="ECO:0000256" key="5">
    <source>
        <dbReference type="ARBA" id="ARBA00011738"/>
    </source>
</evidence>
<dbReference type="GO" id="GO:0004807">
    <property type="term" value="F:triose-phosphate isomerase activity"/>
    <property type="evidence" value="ECO:0007669"/>
    <property type="project" value="UniProtKB-EC"/>
</dbReference>
<protein>
    <recommendedName>
        <fullName evidence="7 11">Triosephosphate isomerase</fullName>
        <ecNumber evidence="6 11">5.3.1.1</ecNumber>
    </recommendedName>
</protein>
<dbReference type="AlphaFoldDB" id="G7E089"/>
<keyword evidence="10 11" id="KW-0413">Isomerase</keyword>
<comment type="pathway">
    <text evidence="2 11">Carbohydrate degradation; glycolysis; D-glyceraldehyde 3-phosphate from glycerone phosphate: step 1/1.</text>
</comment>
<evidence type="ECO:0000256" key="6">
    <source>
        <dbReference type="ARBA" id="ARBA00011940"/>
    </source>
</evidence>
<keyword evidence="8 11" id="KW-0312">Gluconeogenesis</keyword>
<dbReference type="PANTHER" id="PTHR21139:SF41">
    <property type="entry name" value="TRIOSEPHOSPHATE ISOMERASE"/>
    <property type="match status" value="1"/>
</dbReference>
<comment type="similarity">
    <text evidence="4 11">Belongs to the triosephosphate isomerase family.</text>
</comment>
<dbReference type="Gene3D" id="3.20.20.70">
    <property type="entry name" value="Aldolase class I"/>
    <property type="match status" value="1"/>
</dbReference>
<dbReference type="eggNOG" id="KOG1643">
    <property type="taxonomic scope" value="Eukaryota"/>
</dbReference>
<dbReference type="RefSeq" id="XP_014570866.1">
    <property type="nucleotide sequence ID" value="XM_014715380.1"/>
</dbReference>
<evidence type="ECO:0000313" key="12">
    <source>
        <dbReference type="EMBL" id="GAA96249.1"/>
    </source>
</evidence>
<dbReference type="NCBIfam" id="TIGR00419">
    <property type="entry name" value="tim"/>
    <property type="match status" value="1"/>
</dbReference>
<proteinExistence type="inferred from homology"/>
<evidence type="ECO:0000256" key="10">
    <source>
        <dbReference type="ARBA" id="ARBA00023235"/>
    </source>
</evidence>
<dbReference type="CDD" id="cd00311">
    <property type="entry name" value="TIM"/>
    <property type="match status" value="1"/>
</dbReference>
<dbReference type="Pfam" id="PF00121">
    <property type="entry name" value="TIM"/>
    <property type="match status" value="1"/>
</dbReference>